<evidence type="ECO:0000313" key="3">
    <source>
        <dbReference type="EMBL" id="RVW71141.1"/>
    </source>
</evidence>
<evidence type="ECO:0000313" key="4">
    <source>
        <dbReference type="Proteomes" id="UP000288805"/>
    </source>
</evidence>
<dbReference type="InterPro" id="IPR046960">
    <property type="entry name" value="PPR_At4g14850-like_plant"/>
</dbReference>
<dbReference type="GO" id="GO:0009451">
    <property type="term" value="P:RNA modification"/>
    <property type="evidence" value="ECO:0007669"/>
    <property type="project" value="InterPro"/>
</dbReference>
<dbReference type="EMBL" id="QGNW01000622">
    <property type="protein sequence ID" value="RVW66830.1"/>
    <property type="molecule type" value="Genomic_DNA"/>
</dbReference>
<dbReference type="Pfam" id="PF01535">
    <property type="entry name" value="PPR"/>
    <property type="match status" value="2"/>
</dbReference>
<dbReference type="AlphaFoldDB" id="A0A438GG17"/>
<gene>
    <name evidence="3" type="primary">PCMP-E84_1</name>
    <name evidence="2" type="synonym">PCMP-E84_0</name>
    <name evidence="3" type="ORF">CK203_059839</name>
    <name evidence="2" type="ORF">CK203_065801</name>
</gene>
<accession>A0A438GG17</accession>
<sequence>MIPAMWNAIITGCVENKYTKIALNLFPEMHQLGVRHYEYAFTSVLSLCSPELLDFGREVHTLVIKTGLLVRASVINVLLTMYFNSGKVPNAYEVFEEVESTVHDDITFNVKIADLAKSHLPGQKGICRST</sequence>
<dbReference type="PANTHER" id="PTHR47926">
    <property type="entry name" value="PENTATRICOPEPTIDE REPEAT-CONTAINING PROTEIN"/>
    <property type="match status" value="1"/>
</dbReference>
<dbReference type="GO" id="GO:0003723">
    <property type="term" value="F:RNA binding"/>
    <property type="evidence" value="ECO:0007669"/>
    <property type="project" value="InterPro"/>
</dbReference>
<organism evidence="3 4">
    <name type="scientific">Vitis vinifera</name>
    <name type="common">Grape</name>
    <dbReference type="NCBI Taxonomy" id="29760"/>
    <lineage>
        <taxon>Eukaryota</taxon>
        <taxon>Viridiplantae</taxon>
        <taxon>Streptophyta</taxon>
        <taxon>Embryophyta</taxon>
        <taxon>Tracheophyta</taxon>
        <taxon>Spermatophyta</taxon>
        <taxon>Magnoliopsida</taxon>
        <taxon>eudicotyledons</taxon>
        <taxon>Gunneridae</taxon>
        <taxon>Pentapetalae</taxon>
        <taxon>rosids</taxon>
        <taxon>Vitales</taxon>
        <taxon>Vitaceae</taxon>
        <taxon>Viteae</taxon>
        <taxon>Vitis</taxon>
    </lineage>
</organism>
<keyword evidence="1" id="KW-0677">Repeat</keyword>
<proteinExistence type="predicted"/>
<dbReference type="InterPro" id="IPR002885">
    <property type="entry name" value="PPR_rpt"/>
</dbReference>
<evidence type="ECO:0000256" key="1">
    <source>
        <dbReference type="ARBA" id="ARBA00022737"/>
    </source>
</evidence>
<reference evidence="3 4" key="1">
    <citation type="journal article" date="2018" name="PLoS Genet.">
        <title>Population sequencing reveals clonal diversity and ancestral inbreeding in the grapevine cultivar Chardonnay.</title>
        <authorList>
            <person name="Roach M.J."/>
            <person name="Johnson D.L."/>
            <person name="Bohlmann J."/>
            <person name="van Vuuren H.J."/>
            <person name="Jones S.J."/>
            <person name="Pretorius I.S."/>
            <person name="Schmidt S.A."/>
            <person name="Borneman A.R."/>
        </authorList>
    </citation>
    <scope>NUCLEOTIDE SEQUENCE [LARGE SCALE GENOMIC DNA]</scope>
    <source>
        <strain evidence="4">cv. Chardonnay</strain>
        <strain evidence="3">I10V1</strain>
        <tissue evidence="3">Leaf</tissue>
    </source>
</reference>
<dbReference type="Proteomes" id="UP000288805">
    <property type="component" value="Unassembled WGS sequence"/>
</dbReference>
<name>A0A438GG17_VITVI</name>
<dbReference type="EMBL" id="QGNW01000445">
    <property type="protein sequence ID" value="RVW71141.1"/>
    <property type="molecule type" value="Genomic_DNA"/>
</dbReference>
<comment type="caution">
    <text evidence="3">The sequence shown here is derived from an EMBL/GenBank/DDBJ whole genome shotgun (WGS) entry which is preliminary data.</text>
</comment>
<protein>
    <submittedName>
        <fullName evidence="3">Pentatricopeptide repeat-containing protein</fullName>
    </submittedName>
</protein>
<evidence type="ECO:0000313" key="2">
    <source>
        <dbReference type="EMBL" id="RVW66830.1"/>
    </source>
</evidence>
<dbReference type="Gene3D" id="1.25.40.10">
    <property type="entry name" value="Tetratricopeptide repeat domain"/>
    <property type="match status" value="1"/>
</dbReference>
<dbReference type="OrthoDB" id="751155at2759"/>
<dbReference type="PANTHER" id="PTHR47926:SF533">
    <property type="entry name" value="DYW DOMAIN-CONTAINING PROTEIN"/>
    <property type="match status" value="1"/>
</dbReference>
<dbReference type="InterPro" id="IPR011990">
    <property type="entry name" value="TPR-like_helical_dom_sf"/>
</dbReference>